<accession>A0ABP6QJK9</accession>
<dbReference type="InterPro" id="IPR047718">
    <property type="entry name" value="RsbA-like_anti_sig"/>
</dbReference>
<keyword evidence="1" id="KW-0723">Serine/threonine-protein kinase</keyword>
<dbReference type="InterPro" id="IPR036890">
    <property type="entry name" value="HATPase_C_sf"/>
</dbReference>
<dbReference type="Pfam" id="PF14417">
    <property type="entry name" value="MEDS"/>
    <property type="match status" value="1"/>
</dbReference>
<dbReference type="Proteomes" id="UP001501237">
    <property type="component" value="Unassembled WGS sequence"/>
</dbReference>
<evidence type="ECO:0000259" key="3">
    <source>
        <dbReference type="Pfam" id="PF14417"/>
    </source>
</evidence>
<proteinExistence type="predicted"/>
<gene>
    <name evidence="4" type="ORF">GCM10010468_64830</name>
</gene>
<sequence length="312" mass="34385">MTDHTLVHRALLYGKDEEFLGAAVPFLQEGLGTGDHILAVLPRNESDAVRDVMRGDAGHIHFYDAHEFYGHPVRTISAYNDVVRGVAPRRVRALASVDWTGRKGGIQLAEWARYESLVNVAFGSSGAQVICPYDRRVLPPPVIDEAMRTHPEMLSGGNYPTYNGNSYTDPLEFGARMNRRETLQAPPDGVDRIGIESLDLAPMRRFLKDKAAQLGLERTKLGGLVTAVNEIATNAVVHGTPPIELMVWKQDDELHCEVADIGLWHPDELAGFIPPADATAQGFGLWSARMLVDVIQIRAGYDGTRVRLRSAL</sequence>
<dbReference type="PANTHER" id="PTHR35526">
    <property type="entry name" value="ANTI-SIGMA-F FACTOR RSBW-RELATED"/>
    <property type="match status" value="1"/>
</dbReference>
<evidence type="ECO:0000313" key="5">
    <source>
        <dbReference type="Proteomes" id="UP001501237"/>
    </source>
</evidence>
<reference evidence="5" key="1">
    <citation type="journal article" date="2019" name="Int. J. Syst. Evol. Microbiol.">
        <title>The Global Catalogue of Microorganisms (GCM) 10K type strain sequencing project: providing services to taxonomists for standard genome sequencing and annotation.</title>
        <authorList>
            <consortium name="The Broad Institute Genomics Platform"/>
            <consortium name="The Broad Institute Genome Sequencing Center for Infectious Disease"/>
            <person name="Wu L."/>
            <person name="Ma J."/>
        </authorList>
    </citation>
    <scope>NUCLEOTIDE SEQUENCE [LARGE SCALE GENOMIC DNA]</scope>
    <source>
        <strain evidence="5">JCM 9377</strain>
    </source>
</reference>
<dbReference type="EMBL" id="BAAAUV010000024">
    <property type="protein sequence ID" value="GAA3232762.1"/>
    <property type="molecule type" value="Genomic_DNA"/>
</dbReference>
<organism evidence="4 5">
    <name type="scientific">Actinocorallia longicatena</name>
    <dbReference type="NCBI Taxonomy" id="111803"/>
    <lineage>
        <taxon>Bacteria</taxon>
        <taxon>Bacillati</taxon>
        <taxon>Actinomycetota</taxon>
        <taxon>Actinomycetes</taxon>
        <taxon>Streptosporangiales</taxon>
        <taxon>Thermomonosporaceae</taxon>
        <taxon>Actinocorallia</taxon>
    </lineage>
</organism>
<dbReference type="SUPFAM" id="SSF55874">
    <property type="entry name" value="ATPase domain of HSP90 chaperone/DNA topoisomerase II/histidine kinase"/>
    <property type="match status" value="1"/>
</dbReference>
<dbReference type="Pfam" id="PF13581">
    <property type="entry name" value="HATPase_c_2"/>
    <property type="match status" value="1"/>
</dbReference>
<dbReference type="InterPro" id="IPR050267">
    <property type="entry name" value="Anti-sigma-factor_SerPK"/>
</dbReference>
<feature type="domain" description="MEDS" evidence="3">
    <location>
        <begin position="8"/>
        <end position="151"/>
    </location>
</feature>
<keyword evidence="5" id="KW-1185">Reference proteome</keyword>
<dbReference type="Gene3D" id="3.30.565.10">
    <property type="entry name" value="Histidine kinase-like ATPase, C-terminal domain"/>
    <property type="match status" value="1"/>
</dbReference>
<dbReference type="NCBIfam" id="NF041045">
    <property type="entry name" value="RsbA_anti_sig"/>
    <property type="match status" value="1"/>
</dbReference>
<feature type="domain" description="Histidine kinase/HSP90-like ATPase" evidence="2">
    <location>
        <begin position="200"/>
        <end position="309"/>
    </location>
</feature>
<evidence type="ECO:0000259" key="2">
    <source>
        <dbReference type="Pfam" id="PF13581"/>
    </source>
</evidence>
<dbReference type="RefSeq" id="WP_344835857.1">
    <property type="nucleotide sequence ID" value="NZ_BAAAUV010000024.1"/>
</dbReference>
<name>A0ABP6QJK9_9ACTN</name>
<comment type="caution">
    <text evidence="4">The sequence shown here is derived from an EMBL/GenBank/DDBJ whole genome shotgun (WGS) entry which is preliminary data.</text>
</comment>
<dbReference type="InterPro" id="IPR025847">
    <property type="entry name" value="MEDS_domain"/>
</dbReference>
<dbReference type="InterPro" id="IPR003594">
    <property type="entry name" value="HATPase_dom"/>
</dbReference>
<keyword evidence="1" id="KW-0418">Kinase</keyword>
<dbReference type="CDD" id="cd16936">
    <property type="entry name" value="HATPase_RsbW-like"/>
    <property type="match status" value="1"/>
</dbReference>
<protein>
    <submittedName>
        <fullName evidence="4">Anti-sigma factor RsbA family regulatory protein</fullName>
    </submittedName>
</protein>
<keyword evidence="1" id="KW-0808">Transferase</keyword>
<evidence type="ECO:0000313" key="4">
    <source>
        <dbReference type="EMBL" id="GAA3232762.1"/>
    </source>
</evidence>
<evidence type="ECO:0000256" key="1">
    <source>
        <dbReference type="ARBA" id="ARBA00022527"/>
    </source>
</evidence>